<accession>A0A7W8ZMM9</accession>
<dbReference type="EMBL" id="JACHCE010000003">
    <property type="protein sequence ID" value="MBB5636587.1"/>
    <property type="molecule type" value="Genomic_DNA"/>
</dbReference>
<dbReference type="Proteomes" id="UP000537204">
    <property type="component" value="Unassembled WGS sequence"/>
</dbReference>
<dbReference type="RefSeq" id="WP_183882278.1">
    <property type="nucleotide sequence ID" value="NZ_JACHCE010000003.1"/>
</dbReference>
<evidence type="ECO:0000259" key="2">
    <source>
        <dbReference type="Pfam" id="PF09314"/>
    </source>
</evidence>
<sequence>MKLKVAIIGTNGLPGRYGGWDQLLNHLTINLRDKFSFIVYTSSHDAVKGLKEYNGAQLKIVPLKANGMQSVLYDIVSLIHAAFKYDVLIVLGTSGCIFLPFIRLAGKKIILNPDGAEWKRGKWSKPIKWFLKVSESFGIKYSDVVVSDNKVIQEYIKDTYHKDAELIEYGGDNASPVLLSSKTAGDYGITALNYAFKVCRIEPENNIDLILEAFKDSKVKFILVGNWNFSSYGKNLRAQYANHANLNLLDPIYDQKTLDELRGNCGLYIHGHSVGGTNPSLVEAMNLGLCCVVFDVNYNRETTENSAVYFKTANELKAVVNNYEAGAFDPVIYREKMKEIAKRRYYWSLITEKYASVIAK</sequence>
<feature type="domain" description="Glycosyl transferase family 1" evidence="1">
    <location>
        <begin position="193"/>
        <end position="343"/>
    </location>
</feature>
<gene>
    <name evidence="3" type="ORF">HDE68_002488</name>
</gene>
<keyword evidence="3" id="KW-0808">Transferase</keyword>
<reference evidence="3 4" key="1">
    <citation type="submission" date="2020-08" db="EMBL/GenBank/DDBJ databases">
        <title>Genomic Encyclopedia of Type Strains, Phase IV (KMG-V): Genome sequencing to study the core and pangenomes of soil and plant-associated prokaryotes.</title>
        <authorList>
            <person name="Whitman W."/>
        </authorList>
    </citation>
    <scope>NUCLEOTIDE SEQUENCE [LARGE SCALE GENOMIC DNA]</scope>
    <source>
        <strain evidence="3 4">S3M1</strain>
    </source>
</reference>
<dbReference type="Pfam" id="PF00534">
    <property type="entry name" value="Glycos_transf_1"/>
    <property type="match status" value="1"/>
</dbReference>
<dbReference type="Gene3D" id="3.40.50.2000">
    <property type="entry name" value="Glycogen Phosphorylase B"/>
    <property type="match status" value="1"/>
</dbReference>
<organism evidence="3 4">
    <name type="scientific">Pedobacter cryoconitis</name>
    <dbReference type="NCBI Taxonomy" id="188932"/>
    <lineage>
        <taxon>Bacteria</taxon>
        <taxon>Pseudomonadati</taxon>
        <taxon>Bacteroidota</taxon>
        <taxon>Sphingobacteriia</taxon>
        <taxon>Sphingobacteriales</taxon>
        <taxon>Sphingobacteriaceae</taxon>
        <taxon>Pedobacter</taxon>
    </lineage>
</organism>
<proteinExistence type="predicted"/>
<evidence type="ECO:0000259" key="1">
    <source>
        <dbReference type="Pfam" id="PF00534"/>
    </source>
</evidence>
<protein>
    <submittedName>
        <fullName evidence="3">Glycosyltransferase involved in cell wall biosynthesis</fullName>
    </submittedName>
</protein>
<dbReference type="InterPro" id="IPR015393">
    <property type="entry name" value="DUF1972"/>
</dbReference>
<comment type="caution">
    <text evidence="3">The sequence shown here is derived from an EMBL/GenBank/DDBJ whole genome shotgun (WGS) entry which is preliminary data.</text>
</comment>
<dbReference type="GO" id="GO:0016757">
    <property type="term" value="F:glycosyltransferase activity"/>
    <property type="evidence" value="ECO:0007669"/>
    <property type="project" value="InterPro"/>
</dbReference>
<dbReference type="InterPro" id="IPR001296">
    <property type="entry name" value="Glyco_trans_1"/>
</dbReference>
<evidence type="ECO:0000313" key="3">
    <source>
        <dbReference type="EMBL" id="MBB5636587.1"/>
    </source>
</evidence>
<dbReference type="AlphaFoldDB" id="A0A7W8ZMM9"/>
<evidence type="ECO:0000313" key="4">
    <source>
        <dbReference type="Proteomes" id="UP000537204"/>
    </source>
</evidence>
<dbReference type="Pfam" id="PF09314">
    <property type="entry name" value="DUF1972"/>
    <property type="match status" value="1"/>
</dbReference>
<name>A0A7W8ZMM9_9SPHI</name>
<feature type="domain" description="DUF1972" evidence="2">
    <location>
        <begin position="4"/>
        <end position="172"/>
    </location>
</feature>
<dbReference type="SUPFAM" id="SSF53756">
    <property type="entry name" value="UDP-Glycosyltransferase/glycogen phosphorylase"/>
    <property type="match status" value="1"/>
</dbReference>